<feature type="signal peptide" evidence="1">
    <location>
        <begin position="1"/>
        <end position="26"/>
    </location>
</feature>
<dbReference type="AlphaFoldDB" id="A0A3R7F964"/>
<dbReference type="InterPro" id="IPR012938">
    <property type="entry name" value="Glc/Sorbosone_DH"/>
</dbReference>
<protein>
    <submittedName>
        <fullName evidence="3">Glucose/sorbosone dehydrogenase-like protein</fullName>
    </submittedName>
</protein>
<evidence type="ECO:0000259" key="2">
    <source>
        <dbReference type="Pfam" id="PF07995"/>
    </source>
</evidence>
<evidence type="ECO:0000313" key="3">
    <source>
        <dbReference type="EMBL" id="RKM93183.1"/>
    </source>
</evidence>
<name>A0A3R7F964_9ACTN</name>
<keyword evidence="1" id="KW-0732">Signal</keyword>
<dbReference type="Pfam" id="PF07995">
    <property type="entry name" value="GSDH"/>
    <property type="match status" value="1"/>
</dbReference>
<organism evidence="3 4">
    <name type="scientific">Streptomyces xinghaiensis</name>
    <dbReference type="NCBI Taxonomy" id="1038928"/>
    <lineage>
        <taxon>Bacteria</taxon>
        <taxon>Bacillati</taxon>
        <taxon>Actinomycetota</taxon>
        <taxon>Actinomycetes</taxon>
        <taxon>Kitasatosporales</taxon>
        <taxon>Streptomycetaceae</taxon>
        <taxon>Streptomyces</taxon>
    </lineage>
</organism>
<dbReference type="RefSeq" id="WP_043473760.1">
    <property type="nucleotide sequence ID" value="NZ_CP134822.1"/>
</dbReference>
<comment type="caution">
    <text evidence="3">The sequence shown here is derived from an EMBL/GenBank/DDBJ whole genome shotgun (WGS) entry which is preliminary data.</text>
</comment>
<dbReference type="PANTHER" id="PTHR19328:SF75">
    <property type="entry name" value="ALDOSE SUGAR DEHYDROGENASE YLII"/>
    <property type="match status" value="1"/>
</dbReference>
<dbReference type="Gene3D" id="2.120.10.30">
    <property type="entry name" value="TolB, C-terminal domain"/>
    <property type="match status" value="1"/>
</dbReference>
<dbReference type="PANTHER" id="PTHR19328">
    <property type="entry name" value="HEDGEHOG-INTERACTING PROTEIN"/>
    <property type="match status" value="1"/>
</dbReference>
<dbReference type="Proteomes" id="UP000028058">
    <property type="component" value="Unassembled WGS sequence"/>
</dbReference>
<reference evidence="3 4" key="1">
    <citation type="journal article" date="2014" name="Genome Announc.">
        <title>Draft Genome Sequence of Streptomyces fradiae ATCC 19609, a Strain Highly Sensitive to Antibiotics.</title>
        <authorList>
            <person name="Bekker O.B."/>
            <person name="Klimina K.M."/>
            <person name="Vatlin A.A."/>
            <person name="Zakharevich N.V."/>
            <person name="Kasianov A.S."/>
            <person name="Danilenko V.N."/>
        </authorList>
    </citation>
    <scope>NUCLEOTIDE SEQUENCE [LARGE SCALE GENOMIC DNA]</scope>
    <source>
        <strain evidence="3 4">ATCC 19609</strain>
    </source>
</reference>
<dbReference type="InterPro" id="IPR011042">
    <property type="entry name" value="6-blade_b-propeller_TolB-like"/>
</dbReference>
<evidence type="ECO:0000256" key="1">
    <source>
        <dbReference type="SAM" id="SignalP"/>
    </source>
</evidence>
<gene>
    <name evidence="3" type="ORF">SFRA_022000</name>
</gene>
<dbReference type="InterPro" id="IPR011041">
    <property type="entry name" value="Quinoprot_gluc/sorb_DH_b-prop"/>
</dbReference>
<evidence type="ECO:0000313" key="4">
    <source>
        <dbReference type="Proteomes" id="UP000028058"/>
    </source>
</evidence>
<accession>A0A3R7F964</accession>
<sequence length="407" mass="43053">MPRGKRISRLLLALTLTAAVAPVGWAAESRFGERDTGPGVAAAEAAPLEDLTVTTTQVASGLRRPTAIASPDDATGRLFITEKAGTVRVYHPDTGLAAEPLLDLTGRVNANDNERGLLGIAPAPDFEESQLLYVAYTRRSDDAVTLARVDVREGGVEELLTQEHAQYSNHNGGHLAFGPDGYLYWSIGDGGGSGDPFDSGQRLDTLLGKILRLDVGPGCRAGSGSSCVPADNPFVDRPGARPEIWAYGLRNPWRFSLDEADGSLWIGDVGQGSWEEVDHLAADEGGANLGWSCMEGPEVLNADQCDPDADYTGPVFSYPSSVAGCSVIGGPVYRGEEFAEPAGGTYLATDYCSSTVWGIRPGPDGYANAEIGEFPTQVTSFGEDENGELYVVNDLPGGLHRVSFGTR</sequence>
<proteinExistence type="predicted"/>
<dbReference type="EMBL" id="JNAD02000011">
    <property type="protein sequence ID" value="RKM93183.1"/>
    <property type="molecule type" value="Genomic_DNA"/>
</dbReference>
<dbReference type="OrthoDB" id="9770043at2"/>
<dbReference type="SUPFAM" id="SSF50952">
    <property type="entry name" value="Soluble quinoprotein glucose dehydrogenase"/>
    <property type="match status" value="1"/>
</dbReference>
<feature type="domain" description="Glucose/Sorbosone dehydrogenase" evidence="2">
    <location>
        <begin position="63"/>
        <end position="394"/>
    </location>
</feature>
<keyword evidence="4" id="KW-1185">Reference proteome</keyword>
<feature type="chain" id="PRO_5043188254" evidence="1">
    <location>
        <begin position="27"/>
        <end position="407"/>
    </location>
</feature>